<dbReference type="Proteomes" id="UP000032141">
    <property type="component" value="Chromosome C8"/>
</dbReference>
<evidence type="ECO:0000313" key="1">
    <source>
        <dbReference type="EnsemblPlants" id="Bo8g009430.1"/>
    </source>
</evidence>
<dbReference type="EnsemblPlants" id="Bo8g009430.1">
    <property type="protein sequence ID" value="Bo8g009430.1"/>
    <property type="gene ID" value="Bo8g009430"/>
</dbReference>
<sequence length="50" mass="5799">MSFSTLPLLQRQRISKIQKATINAFRGDSCFLRVCLFFVNSCLILQYTIL</sequence>
<reference evidence="1" key="2">
    <citation type="submission" date="2015-03" db="UniProtKB">
        <authorList>
            <consortium name="EnsemblPlants"/>
        </authorList>
    </citation>
    <scope>IDENTIFICATION</scope>
</reference>
<protein>
    <submittedName>
        <fullName evidence="1">Uncharacterized protein</fullName>
    </submittedName>
</protein>
<dbReference type="AlphaFoldDB" id="A0A0D3DJ91"/>
<dbReference type="Gramene" id="Bo8g009430.1">
    <property type="protein sequence ID" value="Bo8g009430.1"/>
    <property type="gene ID" value="Bo8g009430"/>
</dbReference>
<evidence type="ECO:0000313" key="2">
    <source>
        <dbReference type="Proteomes" id="UP000032141"/>
    </source>
</evidence>
<reference evidence="1 2" key="1">
    <citation type="journal article" date="2014" name="Genome Biol.">
        <title>Transcriptome and methylome profiling reveals relics of genome dominance in the mesopolyploid Brassica oleracea.</title>
        <authorList>
            <person name="Parkin I.A."/>
            <person name="Koh C."/>
            <person name="Tang H."/>
            <person name="Robinson S.J."/>
            <person name="Kagale S."/>
            <person name="Clarke W.E."/>
            <person name="Town C.D."/>
            <person name="Nixon J."/>
            <person name="Krishnakumar V."/>
            <person name="Bidwell S.L."/>
            <person name="Denoeud F."/>
            <person name="Belcram H."/>
            <person name="Links M.G."/>
            <person name="Just J."/>
            <person name="Clarke C."/>
            <person name="Bender T."/>
            <person name="Huebert T."/>
            <person name="Mason A.S."/>
            <person name="Pires J.C."/>
            <person name="Barker G."/>
            <person name="Moore J."/>
            <person name="Walley P.G."/>
            <person name="Manoli S."/>
            <person name="Batley J."/>
            <person name="Edwards D."/>
            <person name="Nelson M.N."/>
            <person name="Wang X."/>
            <person name="Paterson A.H."/>
            <person name="King G."/>
            <person name="Bancroft I."/>
            <person name="Chalhoub B."/>
            <person name="Sharpe A.G."/>
        </authorList>
    </citation>
    <scope>NUCLEOTIDE SEQUENCE</scope>
    <source>
        <strain evidence="1 2">cv. TO1000</strain>
    </source>
</reference>
<accession>A0A0D3DJ91</accession>
<dbReference type="HOGENOM" id="CLU_3127147_0_0_1"/>
<proteinExistence type="predicted"/>
<dbReference type="OMA" id="CFLRVCL"/>
<keyword evidence="2" id="KW-1185">Reference proteome</keyword>
<name>A0A0D3DJ91_BRAOL</name>
<organism evidence="1 2">
    <name type="scientific">Brassica oleracea var. oleracea</name>
    <dbReference type="NCBI Taxonomy" id="109376"/>
    <lineage>
        <taxon>Eukaryota</taxon>
        <taxon>Viridiplantae</taxon>
        <taxon>Streptophyta</taxon>
        <taxon>Embryophyta</taxon>
        <taxon>Tracheophyta</taxon>
        <taxon>Spermatophyta</taxon>
        <taxon>Magnoliopsida</taxon>
        <taxon>eudicotyledons</taxon>
        <taxon>Gunneridae</taxon>
        <taxon>Pentapetalae</taxon>
        <taxon>rosids</taxon>
        <taxon>malvids</taxon>
        <taxon>Brassicales</taxon>
        <taxon>Brassicaceae</taxon>
        <taxon>Brassiceae</taxon>
        <taxon>Brassica</taxon>
    </lineage>
</organism>